<feature type="region of interest" description="Disordered" evidence="10">
    <location>
        <begin position="485"/>
        <end position="522"/>
    </location>
</feature>
<evidence type="ECO:0000256" key="8">
    <source>
        <dbReference type="ARBA" id="ARBA00023242"/>
    </source>
</evidence>
<dbReference type="VEuPathDB" id="VectorBase:AAEL008524"/>
<dbReference type="Proteomes" id="UP000682892">
    <property type="component" value="Unassembled WGS sequence"/>
</dbReference>
<keyword evidence="3" id="KW-0677">Repeat</keyword>
<evidence type="ECO:0000256" key="3">
    <source>
        <dbReference type="ARBA" id="ARBA00022737"/>
    </source>
</evidence>
<dbReference type="FunFam" id="3.30.160.60:FF:000446">
    <property type="entry name" value="Zinc finger protein"/>
    <property type="match status" value="1"/>
</dbReference>
<evidence type="ECO:0000256" key="5">
    <source>
        <dbReference type="ARBA" id="ARBA00022833"/>
    </source>
</evidence>
<dbReference type="PANTHER" id="PTHR24399">
    <property type="entry name" value="ZINC FINGER AND BTB DOMAIN-CONTAINING"/>
    <property type="match status" value="1"/>
</dbReference>
<feature type="compositionally biased region" description="Basic residues" evidence="10">
    <location>
        <begin position="140"/>
        <end position="158"/>
    </location>
</feature>
<evidence type="ECO:0000256" key="2">
    <source>
        <dbReference type="ARBA" id="ARBA00022723"/>
    </source>
</evidence>
<keyword evidence="7" id="KW-0804">Transcription</keyword>
<reference evidence="12" key="1">
    <citation type="submission" date="2005-10" db="EMBL/GenBank/DDBJ databases">
        <authorList>
            <person name="Loftus B.J."/>
            <person name="Nene V.M."/>
            <person name="Hannick L.I."/>
            <person name="Bidwell S."/>
            <person name="Haas B."/>
            <person name="Amedeo P."/>
            <person name="Orvis J."/>
            <person name="Wortman J.R."/>
            <person name="White O.R."/>
            <person name="Salzberg S."/>
            <person name="Shumway M."/>
            <person name="Koo H."/>
            <person name="Zhao Y."/>
            <person name="Holmes M."/>
            <person name="Miller J."/>
            <person name="Schatz M."/>
            <person name="Pop M."/>
            <person name="Pai G."/>
            <person name="Utterback T."/>
            <person name="Rogers Y.-H."/>
            <person name="Kravitz S."/>
            <person name="Fraser C.M."/>
        </authorList>
    </citation>
    <scope>NUCLEOTIDE SEQUENCE</scope>
    <source>
        <strain evidence="12">Liverpool</strain>
    </source>
</reference>
<feature type="domain" description="C2H2-type" evidence="11">
    <location>
        <begin position="417"/>
        <end position="445"/>
    </location>
</feature>
<dbReference type="Gene3D" id="3.40.1800.20">
    <property type="match status" value="1"/>
</dbReference>
<dbReference type="HOGENOM" id="CLU_002678_94_13_1"/>
<dbReference type="eggNOG" id="KOG1721">
    <property type="taxonomic scope" value="Eukaryota"/>
</dbReference>
<dbReference type="Pfam" id="PF00096">
    <property type="entry name" value="zf-C2H2"/>
    <property type="match status" value="5"/>
</dbReference>
<feature type="domain" description="C2H2-type" evidence="11">
    <location>
        <begin position="237"/>
        <end position="265"/>
    </location>
</feature>
<dbReference type="PhylomeDB" id="Q16YH7"/>
<dbReference type="EMBL" id="CH477516">
    <property type="protein sequence ID" value="EAT39679.1"/>
    <property type="molecule type" value="Genomic_DNA"/>
</dbReference>
<proteinExistence type="predicted"/>
<evidence type="ECO:0000256" key="7">
    <source>
        <dbReference type="ARBA" id="ARBA00023163"/>
    </source>
</evidence>
<feature type="domain" description="C2H2-type" evidence="11">
    <location>
        <begin position="298"/>
        <end position="326"/>
    </location>
</feature>
<dbReference type="InterPro" id="IPR013087">
    <property type="entry name" value="Znf_C2H2_type"/>
</dbReference>
<accession>Q16YH7</accession>
<keyword evidence="2" id="KW-0479">Metal-binding</keyword>
<dbReference type="GO" id="GO:0005654">
    <property type="term" value="C:nucleoplasm"/>
    <property type="evidence" value="ECO:0007669"/>
    <property type="project" value="TreeGrafter"/>
</dbReference>
<dbReference type="PANTHER" id="PTHR24399:SF23">
    <property type="entry name" value="C2H2-TYPE DOMAIN-CONTAINING PROTEIN"/>
    <property type="match status" value="1"/>
</dbReference>
<feature type="region of interest" description="Disordered" evidence="10">
    <location>
        <begin position="136"/>
        <end position="158"/>
    </location>
</feature>
<feature type="domain" description="C2H2-type" evidence="11">
    <location>
        <begin position="446"/>
        <end position="474"/>
    </location>
</feature>
<dbReference type="SUPFAM" id="SSF57716">
    <property type="entry name" value="Glucocorticoid receptor-like (DNA-binding domain)"/>
    <property type="match status" value="1"/>
</dbReference>
<feature type="domain" description="C2H2-type" evidence="11">
    <location>
        <begin position="268"/>
        <end position="295"/>
    </location>
</feature>
<dbReference type="Gene3D" id="3.30.160.60">
    <property type="entry name" value="Classic Zinc Finger"/>
    <property type="match status" value="6"/>
</dbReference>
<dbReference type="PaxDb" id="7159-AAEL008524-PA"/>
<evidence type="ECO:0000259" key="11">
    <source>
        <dbReference type="PROSITE" id="PS50157"/>
    </source>
</evidence>
<dbReference type="PROSITE" id="PS50157">
    <property type="entry name" value="ZINC_FINGER_C2H2_2"/>
    <property type="match status" value="6"/>
</dbReference>
<name>Q16YH7_AEDAE</name>
<dbReference type="SUPFAM" id="SSF57667">
    <property type="entry name" value="beta-beta-alpha zinc fingers"/>
    <property type="match status" value="4"/>
</dbReference>
<dbReference type="SMART" id="SM00868">
    <property type="entry name" value="zf-AD"/>
    <property type="match status" value="1"/>
</dbReference>
<dbReference type="Pfam" id="PF07776">
    <property type="entry name" value="zf-AD"/>
    <property type="match status" value="1"/>
</dbReference>
<dbReference type="GO" id="GO:0008270">
    <property type="term" value="F:zinc ion binding"/>
    <property type="evidence" value="ECO:0007669"/>
    <property type="project" value="UniProtKB-KW"/>
</dbReference>
<organism evidence="12 13">
    <name type="scientific">Aedes aegypti</name>
    <name type="common">Yellowfever mosquito</name>
    <name type="synonym">Culex aegypti</name>
    <dbReference type="NCBI Taxonomy" id="7159"/>
    <lineage>
        <taxon>Eukaryota</taxon>
        <taxon>Metazoa</taxon>
        <taxon>Ecdysozoa</taxon>
        <taxon>Arthropoda</taxon>
        <taxon>Hexapoda</taxon>
        <taxon>Insecta</taxon>
        <taxon>Pterygota</taxon>
        <taxon>Neoptera</taxon>
        <taxon>Endopterygota</taxon>
        <taxon>Diptera</taxon>
        <taxon>Nematocera</taxon>
        <taxon>Culicoidea</taxon>
        <taxon>Culicidae</taxon>
        <taxon>Culicinae</taxon>
        <taxon>Aedini</taxon>
        <taxon>Aedes</taxon>
        <taxon>Stegomyia</taxon>
    </lineage>
</organism>
<dbReference type="PROSITE" id="PS00028">
    <property type="entry name" value="ZINC_FINGER_C2H2_1"/>
    <property type="match status" value="8"/>
</dbReference>
<keyword evidence="4 9" id="KW-0863">Zinc-finger</keyword>
<reference evidence="12" key="2">
    <citation type="journal article" date="2007" name="Science">
        <title>Genome sequence of Aedes aegypti, a major arbovirus vector.</title>
        <authorList>
            <person name="Nene V."/>
            <person name="Wortman J.R."/>
            <person name="Lawson D."/>
            <person name="Haas B."/>
            <person name="Kodira C."/>
            <person name="Tu Z.J."/>
            <person name="Loftus B."/>
            <person name="Xi Z."/>
            <person name="Megy K."/>
            <person name="Grabherr M."/>
            <person name="Ren Q."/>
            <person name="Zdobnov E.M."/>
            <person name="Lobo N.F."/>
            <person name="Campbell K.S."/>
            <person name="Brown S.E."/>
            <person name="Bonaldo M.F."/>
            <person name="Zhu J."/>
            <person name="Sinkins S.P."/>
            <person name="Hogenkamp D.G."/>
            <person name="Amedeo P."/>
            <person name="Arensburger P."/>
            <person name="Atkinson P.W."/>
            <person name="Bidwell S."/>
            <person name="Biedler J."/>
            <person name="Birney E."/>
            <person name="Bruggner R.V."/>
            <person name="Costas J."/>
            <person name="Coy M.R."/>
            <person name="Crabtree J."/>
            <person name="Crawford M."/>
            <person name="Debruyn B."/>
            <person name="Decaprio D."/>
            <person name="Eiglmeier K."/>
            <person name="Eisenstadt E."/>
            <person name="El-Dorry H."/>
            <person name="Gelbart W.M."/>
            <person name="Gomes S.L."/>
            <person name="Hammond M."/>
            <person name="Hannick L.I."/>
            <person name="Hogan J.R."/>
            <person name="Holmes M.H."/>
            <person name="Jaffe D."/>
            <person name="Johnston J.S."/>
            <person name="Kennedy R.C."/>
            <person name="Koo H."/>
            <person name="Kravitz S."/>
            <person name="Kriventseva E.V."/>
            <person name="Kulp D."/>
            <person name="Labutti K."/>
            <person name="Lee E."/>
            <person name="Li S."/>
            <person name="Lovin D.D."/>
            <person name="Mao C."/>
            <person name="Mauceli E."/>
            <person name="Menck C.F."/>
            <person name="Miller J.R."/>
            <person name="Montgomery P."/>
            <person name="Mori A."/>
            <person name="Nascimento A.L."/>
            <person name="Naveira H.F."/>
            <person name="Nusbaum C."/>
            <person name="O'leary S."/>
            <person name="Orvis J."/>
            <person name="Pertea M."/>
            <person name="Quesneville H."/>
            <person name="Reidenbach K.R."/>
            <person name="Rogers Y.H."/>
            <person name="Roth C.W."/>
            <person name="Schneider J.R."/>
            <person name="Schatz M."/>
            <person name="Shumway M."/>
            <person name="Stanke M."/>
            <person name="Stinson E.O."/>
            <person name="Tubio J.M."/>
            <person name="Vanzee J.P."/>
            <person name="Verjovski-Almeida S."/>
            <person name="Werner D."/>
            <person name="White O."/>
            <person name="Wyder S."/>
            <person name="Zeng Q."/>
            <person name="Zhao Q."/>
            <person name="Zhao Y."/>
            <person name="Hill C.A."/>
            <person name="Raikhel A.S."/>
            <person name="Soares M.B."/>
            <person name="Knudson D.L."/>
            <person name="Lee N.H."/>
            <person name="Galagan J."/>
            <person name="Salzberg S.L."/>
            <person name="Paulsen I.T."/>
            <person name="Dimopoulos G."/>
            <person name="Collins F.H."/>
            <person name="Birren B."/>
            <person name="Fraser-Liggett C.M."/>
            <person name="Severson D.W."/>
        </authorList>
    </citation>
    <scope>NUCLEOTIDE SEQUENCE [LARGE SCALE GENOMIC DNA]</scope>
    <source>
        <strain evidence="12">Liverpool</strain>
    </source>
</reference>
<sequence>MDCSNCFTCGQKPAGFYLASNAALESRQDISHILSQHFWFQEDDLLDAIVCGACWAKVDEFHRFYQEVKLFHEQQMDSKPLSICIKQEEIEIMEQLLPDDRLYASEECEKPHEEVDCKLETKEIRNELLLVTENIDSKPPKPRTLRKPLTKKKSLPKPARKRNVIPLEQQKAEDDFIKQHRPYLCTDCYVEFDSFTAIRSHSHIVHGKKYIVCCGTQQRTRSMLYEHVQNLLNPEAIRCEVCSKTFKSQGGYIRHKEELHPEEEQLVFKCHRCPKSFPKQKLLKRHVAEHETLENETAKCNVCGKCFRAQLSLRRHIIEVHGEKSYDFVCEHCSRRFARLAELKTHRKIHELTVEQTRKQCPVCNKWLKNLKYWRRHVQSHQEHGQYQCDRCDHVSVNLLALKRHAERKHNNTVKRYPCEVCGKEYSRPVTLKEHIANAHTGEPLYQCPYCEKKFFSNATMYAHKKKNHPEQWKKDRMRKYAPIEKEKEAEEDKSGEGTASIYGNSEADQDYEATGNRHPLSGEDALRSVRIVMRRLWETYGGQHSRPASVDPAKDRPHADNTNISVEERISTHL</sequence>
<gene>
    <name evidence="12" type="ORF">AaeL_AAEL008524</name>
</gene>
<evidence type="ECO:0000256" key="6">
    <source>
        <dbReference type="ARBA" id="ARBA00023015"/>
    </source>
</evidence>
<keyword evidence="6" id="KW-0805">Transcription regulation</keyword>
<dbReference type="GO" id="GO:0000978">
    <property type="term" value="F:RNA polymerase II cis-regulatory region sequence-specific DNA binding"/>
    <property type="evidence" value="ECO:0007669"/>
    <property type="project" value="TreeGrafter"/>
</dbReference>
<comment type="subcellular location">
    <subcellularLocation>
        <location evidence="1">Nucleus</location>
    </subcellularLocation>
</comment>
<dbReference type="AlphaFoldDB" id="Q16YH7"/>
<dbReference type="GO" id="GO:0001227">
    <property type="term" value="F:DNA-binding transcription repressor activity, RNA polymerase II-specific"/>
    <property type="evidence" value="ECO:0007669"/>
    <property type="project" value="TreeGrafter"/>
</dbReference>
<evidence type="ECO:0000313" key="12">
    <source>
        <dbReference type="EMBL" id="EAT39679.1"/>
    </source>
</evidence>
<dbReference type="InterPro" id="IPR012934">
    <property type="entry name" value="Znf_AD"/>
</dbReference>
<protein>
    <submittedName>
        <fullName evidence="12">AAEL008524-PA</fullName>
    </submittedName>
</protein>
<evidence type="ECO:0000256" key="10">
    <source>
        <dbReference type="SAM" id="MobiDB-lite"/>
    </source>
</evidence>
<evidence type="ECO:0000313" key="13">
    <source>
        <dbReference type="Proteomes" id="UP000682892"/>
    </source>
</evidence>
<feature type="region of interest" description="Disordered" evidence="10">
    <location>
        <begin position="542"/>
        <end position="575"/>
    </location>
</feature>
<keyword evidence="8" id="KW-0539">Nucleus</keyword>
<dbReference type="Pfam" id="PF12874">
    <property type="entry name" value="zf-met"/>
    <property type="match status" value="2"/>
</dbReference>
<dbReference type="OMA" id="DQDYEAT"/>
<reference evidence="12" key="3">
    <citation type="submission" date="2012-09" db="EMBL/GenBank/DDBJ databases">
        <authorList>
            <consortium name="VectorBase"/>
        </authorList>
    </citation>
    <scope>NUCLEOTIDE SEQUENCE</scope>
    <source>
        <strain evidence="12">Liverpool</strain>
    </source>
</reference>
<dbReference type="SMART" id="SM00355">
    <property type="entry name" value="ZnF_C2H2"/>
    <property type="match status" value="9"/>
</dbReference>
<keyword evidence="5" id="KW-0862">Zinc</keyword>
<feature type="compositionally biased region" description="Basic and acidic residues" evidence="10">
    <location>
        <begin position="485"/>
        <end position="496"/>
    </location>
</feature>
<dbReference type="InterPro" id="IPR036236">
    <property type="entry name" value="Znf_C2H2_sf"/>
</dbReference>
<evidence type="ECO:0000256" key="9">
    <source>
        <dbReference type="PROSITE-ProRule" id="PRU00042"/>
    </source>
</evidence>
<evidence type="ECO:0000256" key="1">
    <source>
        <dbReference type="ARBA" id="ARBA00004123"/>
    </source>
</evidence>
<feature type="domain" description="C2H2-type" evidence="11">
    <location>
        <begin position="328"/>
        <end position="350"/>
    </location>
</feature>
<evidence type="ECO:0000256" key="4">
    <source>
        <dbReference type="ARBA" id="ARBA00022771"/>
    </source>
</evidence>